<reference evidence="3" key="1">
    <citation type="journal article" date="2023" name="Mol. Phylogenet. Evol.">
        <title>Genome-scale phylogeny and comparative genomics of the fungal order Sordariales.</title>
        <authorList>
            <person name="Hensen N."/>
            <person name="Bonometti L."/>
            <person name="Westerberg I."/>
            <person name="Brannstrom I.O."/>
            <person name="Guillou S."/>
            <person name="Cros-Aarteil S."/>
            <person name="Calhoun S."/>
            <person name="Haridas S."/>
            <person name="Kuo A."/>
            <person name="Mondo S."/>
            <person name="Pangilinan J."/>
            <person name="Riley R."/>
            <person name="LaButti K."/>
            <person name="Andreopoulos B."/>
            <person name="Lipzen A."/>
            <person name="Chen C."/>
            <person name="Yan M."/>
            <person name="Daum C."/>
            <person name="Ng V."/>
            <person name="Clum A."/>
            <person name="Steindorff A."/>
            <person name="Ohm R.A."/>
            <person name="Martin F."/>
            <person name="Silar P."/>
            <person name="Natvig D.O."/>
            <person name="Lalanne C."/>
            <person name="Gautier V."/>
            <person name="Ament-Velasquez S.L."/>
            <person name="Kruys A."/>
            <person name="Hutchinson M.I."/>
            <person name="Powell A.J."/>
            <person name="Barry K."/>
            <person name="Miller A.N."/>
            <person name="Grigoriev I.V."/>
            <person name="Debuchy R."/>
            <person name="Gladieux P."/>
            <person name="Hiltunen Thoren M."/>
            <person name="Johannesson H."/>
        </authorList>
    </citation>
    <scope>NUCLEOTIDE SEQUENCE [LARGE SCALE GENOMIC DNA]</scope>
    <source>
        <strain evidence="3">CBS 340.73</strain>
    </source>
</reference>
<feature type="compositionally biased region" description="Low complexity" evidence="1">
    <location>
        <begin position="86"/>
        <end position="97"/>
    </location>
</feature>
<accession>A0AAN6S465</accession>
<name>A0AAN6S465_9PEZI</name>
<sequence length="336" mass="38221">MRKRPGRYQEDDFEPVNIDKPAFVHQDILFNEELATHCAFPSLPMNHPGLGPSEIWKEQAREAAAREAQERILIMTAERASEDSETSTSTISTASATPNRQTAPDERLILTVSRMPPSNKNNNKQNARQNTHAPAAVQTDGDGDTIMTTTIVTAPPKDMPRNCPDWTELSDRIKYLIIYELSKQGMSFIQAMRQLDLSFDEVSELIELVRLEEAKVQQLKQNLALHTRHLVSSQEDINSWLDRFRDASQQLTLITDAISEAEVRRGRNFANFMGLNDVAANLTYYQGMRQTETEELLAWLEAEREALKTRPRKQMSMGEMLVRMDPPPGTVNPRRV</sequence>
<feature type="region of interest" description="Disordered" evidence="1">
    <location>
        <begin position="76"/>
        <end position="143"/>
    </location>
</feature>
<protein>
    <submittedName>
        <fullName evidence="2">Uncharacterized protein</fullName>
    </submittedName>
</protein>
<proteinExistence type="predicted"/>
<organism evidence="2 3">
    <name type="scientific">Diplogelasinospora grovesii</name>
    <dbReference type="NCBI Taxonomy" id="303347"/>
    <lineage>
        <taxon>Eukaryota</taxon>
        <taxon>Fungi</taxon>
        <taxon>Dikarya</taxon>
        <taxon>Ascomycota</taxon>
        <taxon>Pezizomycotina</taxon>
        <taxon>Sordariomycetes</taxon>
        <taxon>Sordariomycetidae</taxon>
        <taxon>Sordariales</taxon>
        <taxon>Diplogelasinosporaceae</taxon>
        <taxon>Diplogelasinospora</taxon>
    </lineage>
</organism>
<keyword evidence="3" id="KW-1185">Reference proteome</keyword>
<dbReference type="Proteomes" id="UP001303473">
    <property type="component" value="Unassembled WGS sequence"/>
</dbReference>
<evidence type="ECO:0000256" key="1">
    <source>
        <dbReference type="SAM" id="MobiDB-lite"/>
    </source>
</evidence>
<gene>
    <name evidence="2" type="ORF">QBC46DRAFT_234300</name>
</gene>
<evidence type="ECO:0000313" key="2">
    <source>
        <dbReference type="EMBL" id="KAK3939815.1"/>
    </source>
</evidence>
<comment type="caution">
    <text evidence="2">The sequence shown here is derived from an EMBL/GenBank/DDBJ whole genome shotgun (WGS) entry which is preliminary data.</text>
</comment>
<feature type="non-terminal residue" evidence="2">
    <location>
        <position position="336"/>
    </location>
</feature>
<dbReference type="EMBL" id="MU853805">
    <property type="protein sequence ID" value="KAK3939815.1"/>
    <property type="molecule type" value="Genomic_DNA"/>
</dbReference>
<feature type="compositionally biased region" description="Low complexity" evidence="1">
    <location>
        <begin position="119"/>
        <end position="130"/>
    </location>
</feature>
<evidence type="ECO:0000313" key="3">
    <source>
        <dbReference type="Proteomes" id="UP001303473"/>
    </source>
</evidence>
<dbReference type="AlphaFoldDB" id="A0AAN6S465"/>